<dbReference type="EMBL" id="QXFT01000828">
    <property type="protein sequence ID" value="KAE9335020.1"/>
    <property type="molecule type" value="Genomic_DNA"/>
</dbReference>
<dbReference type="Proteomes" id="UP000434957">
    <property type="component" value="Unassembled WGS sequence"/>
</dbReference>
<accession>A0A6A3M296</accession>
<protein>
    <submittedName>
        <fullName evidence="2">Uncharacterized protein</fullName>
    </submittedName>
</protein>
<dbReference type="AlphaFoldDB" id="A0A6A3M296"/>
<dbReference type="Proteomes" id="UP000429607">
    <property type="component" value="Unassembled WGS sequence"/>
</dbReference>
<keyword evidence="5" id="KW-1185">Reference proteome</keyword>
<dbReference type="Proteomes" id="UP000435112">
    <property type="component" value="Unassembled WGS sequence"/>
</dbReference>
<dbReference type="OrthoDB" id="10268999at2759"/>
<reference evidence="4 6" key="1">
    <citation type="submission" date="2018-09" db="EMBL/GenBank/DDBJ databases">
        <title>Genomic investigation of the strawberry pathogen Phytophthora fragariae indicates pathogenicity is determined by transcriptional variation in three key races.</title>
        <authorList>
            <person name="Adams T.M."/>
            <person name="Armitage A.D."/>
            <person name="Sobczyk M.K."/>
            <person name="Bates H.J."/>
            <person name="Dunwell J.M."/>
            <person name="Nellist C.F."/>
            <person name="Harrison R.J."/>
        </authorList>
    </citation>
    <scope>NUCLEOTIDE SEQUENCE [LARGE SCALE GENOMIC DNA]</scope>
    <source>
        <strain evidence="1 4">SCRP249</strain>
        <strain evidence="2 6">SCRP324</strain>
        <strain evidence="3 5">SCRP333</strain>
    </source>
</reference>
<dbReference type="EMBL" id="QXFU01000686">
    <property type="protein sequence ID" value="KAE9024440.1"/>
    <property type="molecule type" value="Genomic_DNA"/>
</dbReference>
<evidence type="ECO:0000313" key="1">
    <source>
        <dbReference type="EMBL" id="KAE9022732.1"/>
    </source>
</evidence>
<evidence type="ECO:0000313" key="4">
    <source>
        <dbReference type="Proteomes" id="UP000429607"/>
    </source>
</evidence>
<proteinExistence type="predicted"/>
<evidence type="ECO:0000313" key="2">
    <source>
        <dbReference type="EMBL" id="KAE9024440.1"/>
    </source>
</evidence>
<evidence type="ECO:0000313" key="5">
    <source>
        <dbReference type="Proteomes" id="UP000434957"/>
    </source>
</evidence>
<evidence type="ECO:0000313" key="3">
    <source>
        <dbReference type="EMBL" id="KAE9335020.1"/>
    </source>
</evidence>
<sequence length="48" mass="5063">MFVVVLPEVTAVMSWVSPKCAANGSTASDLYCSPASWPCEVTGSPWTV</sequence>
<organism evidence="2 6">
    <name type="scientific">Phytophthora rubi</name>
    <dbReference type="NCBI Taxonomy" id="129364"/>
    <lineage>
        <taxon>Eukaryota</taxon>
        <taxon>Sar</taxon>
        <taxon>Stramenopiles</taxon>
        <taxon>Oomycota</taxon>
        <taxon>Peronosporomycetes</taxon>
        <taxon>Peronosporales</taxon>
        <taxon>Peronosporaceae</taxon>
        <taxon>Phytophthora</taxon>
    </lineage>
</organism>
<gene>
    <name evidence="1" type="ORF">PR001_g13080</name>
    <name evidence="2" type="ORF">PR002_g11445</name>
    <name evidence="3" type="ORF">PR003_g13227</name>
</gene>
<evidence type="ECO:0000313" key="6">
    <source>
        <dbReference type="Proteomes" id="UP000435112"/>
    </source>
</evidence>
<name>A0A6A3M296_9STRA</name>
<dbReference type="EMBL" id="QXFV01000876">
    <property type="protein sequence ID" value="KAE9022732.1"/>
    <property type="molecule type" value="Genomic_DNA"/>
</dbReference>
<comment type="caution">
    <text evidence="2">The sequence shown here is derived from an EMBL/GenBank/DDBJ whole genome shotgun (WGS) entry which is preliminary data.</text>
</comment>